<name>A0A8S5VF25_9CAUD</name>
<dbReference type="Gene3D" id="1.10.287.1490">
    <property type="match status" value="1"/>
</dbReference>
<feature type="coiled-coil region" evidence="2">
    <location>
        <begin position="894"/>
        <end position="947"/>
    </location>
</feature>
<evidence type="ECO:0000256" key="2">
    <source>
        <dbReference type="SAM" id="Coils"/>
    </source>
</evidence>
<accession>A0A8S5VF25</accession>
<evidence type="ECO:0000313" key="3">
    <source>
        <dbReference type="EMBL" id="DAG05349.1"/>
    </source>
</evidence>
<dbReference type="EMBL" id="BK016258">
    <property type="protein sequence ID" value="DAG05349.1"/>
    <property type="molecule type" value="Genomic_DNA"/>
</dbReference>
<proteinExistence type="predicted"/>
<evidence type="ECO:0000256" key="1">
    <source>
        <dbReference type="ARBA" id="ARBA00023054"/>
    </source>
</evidence>
<dbReference type="SUPFAM" id="SSF57997">
    <property type="entry name" value="Tropomyosin"/>
    <property type="match status" value="1"/>
</dbReference>
<organism evidence="3">
    <name type="scientific">Myoviridae sp. ctai52</name>
    <dbReference type="NCBI Taxonomy" id="2825134"/>
    <lineage>
        <taxon>Viruses</taxon>
        <taxon>Duplodnaviria</taxon>
        <taxon>Heunggongvirae</taxon>
        <taxon>Uroviricota</taxon>
        <taxon>Caudoviricetes</taxon>
    </lineage>
</organism>
<reference evidence="3" key="1">
    <citation type="journal article" date="2021" name="Proc. Natl. Acad. Sci. U.S.A.">
        <title>A Catalog of Tens of Thousands of Viruses from Human Metagenomes Reveals Hidden Associations with Chronic Diseases.</title>
        <authorList>
            <person name="Tisza M.J."/>
            <person name="Buck C.B."/>
        </authorList>
    </citation>
    <scope>NUCLEOTIDE SEQUENCE</scope>
    <source>
        <strain evidence="3">Ctai52</strain>
    </source>
</reference>
<feature type="coiled-coil region" evidence="2">
    <location>
        <begin position="653"/>
        <end position="687"/>
    </location>
</feature>
<keyword evidence="1 2" id="KW-0175">Coiled coil</keyword>
<dbReference type="PANTHER" id="PTHR23160">
    <property type="entry name" value="SYNAPTONEMAL COMPLEX PROTEIN-RELATED"/>
    <property type="match status" value="1"/>
</dbReference>
<dbReference type="PANTHER" id="PTHR23160:SF19">
    <property type="entry name" value="MYOSIN HEAVY CHAIN-RELATED PROTEIN"/>
    <property type="match status" value="1"/>
</dbReference>
<protein>
    <submittedName>
        <fullName evidence="3">Minor tail protein</fullName>
    </submittedName>
</protein>
<sequence>MADKENIYGIKYEVDIDELKTSTAEATKKIKLANAEFKESSSKLDNWATSTDGLGAKIKQLNTVLEAEKSKLEQLKNKYNNNVDVLQKYDQQLEKLKDQKEEAIAQYGEESEEVKVLNKEIAKLERQQQASVNSVDKLKVSILNQQASINKTEKEIDKYNFKLNEMQSENTKSASSMDKLKRSINEQEKELTDLKSEYTSIILEQGKTSTEAQQLAGKIKELNNSLKTSKSTLNEVESEANQLTDALQDTGEEAKNSSEGFTVMKGALASLIANGINGAISKTKEYVTSVLSLSEATEEYRQMQAKITGSANSFGYSIDFAKERYKEFYSYLKDDQMATNAITNLMGMKVSTDTLTNSARGAIAVWASYGDSIPIEGLTESINESAQVAKVTGSLADAINWAKRSNEEWALVLGAGSKAQKAFNKSVKEGEAVEDAFSSALATCNSTQERADLIARVLNNTFGKSKETYDQLSGSIIDANREAVELKETQAELGESVQPLNTSLTKLKNDVLKELAPSIKKVSNDFQEWADGIDWNGFAKDVGKVFETSMKGLGWLSKNIKPVSALIAGLTVAWIANKNAQTLANTASLVTKGTTLLLTGVTKGATLATNAHTIATNAGTVAQKAFNLAQSATPLGLFTTLVVGATVAIGTYLVALDGAKNKYQENIEETQKAINTHKELIAEQTKAIETTNGEMNNVQSLSNELKTLADENGKVKEGYEARVKYILNELNSALGTEMELQNGVISKYKDTIKSIDDLIAKKRAEVILEAQLPAYKEAVTKATEAQIEASRREAEYAEVKKKNDKEIADLQGKLANASDYEARSIQSRIGILQQETTQAKISYEKKKEEAQGYYNTMAEYETNATRLSSENAEEWKKIETSTVTAKATSNYEKIQLLEQQKLAEEQHLQYLQEKYKGTNDAIELQQIESQQKKIQNIQNEINGMTSTVEGKTPEYVGKYQQMALKALSAFDGDTNKYFGVSQKKFDNVVKGLNSKDPEVQAKAQETAQKMLDKMKTNPKSKNDPYYQAGINTLEGVLNGTNAKAPSLWESMKSYGNRMLNDFKDSLGIKSPSRKFAQISQWIPEGIKKGVDKKAKVAINAVKDLSEKMLKEGEGISLPFSIDSVKSNLNDSIKNIRSAMQMDNHVLAGTSSNVNNVTFNQYNTSPKAIDSLETYRNTQKQLKLFKTWKGG</sequence>
<feature type="coiled-coil region" evidence="2">
    <location>
        <begin position="16"/>
        <end position="253"/>
    </location>
</feature>